<protein>
    <submittedName>
        <fullName evidence="1">Uncharacterized protein</fullName>
    </submittedName>
</protein>
<reference evidence="2" key="1">
    <citation type="journal article" date="2023" name="G3 (Bethesda)">
        <title>Genome assembly and association tests identify interacting loci associated with vigor, precocity, and sex in interspecific pistachio rootstocks.</title>
        <authorList>
            <person name="Palmer W."/>
            <person name="Jacygrad E."/>
            <person name="Sagayaradj S."/>
            <person name="Cavanaugh K."/>
            <person name="Han R."/>
            <person name="Bertier L."/>
            <person name="Beede B."/>
            <person name="Kafkas S."/>
            <person name="Golino D."/>
            <person name="Preece J."/>
            <person name="Michelmore R."/>
        </authorList>
    </citation>
    <scope>NUCLEOTIDE SEQUENCE [LARGE SCALE GENOMIC DNA]</scope>
</reference>
<dbReference type="Proteomes" id="UP001163603">
    <property type="component" value="Chromosome 11"/>
</dbReference>
<gene>
    <name evidence="1" type="ORF">Pint_32678</name>
</gene>
<organism evidence="1 2">
    <name type="scientific">Pistacia integerrima</name>
    <dbReference type="NCBI Taxonomy" id="434235"/>
    <lineage>
        <taxon>Eukaryota</taxon>
        <taxon>Viridiplantae</taxon>
        <taxon>Streptophyta</taxon>
        <taxon>Embryophyta</taxon>
        <taxon>Tracheophyta</taxon>
        <taxon>Spermatophyta</taxon>
        <taxon>Magnoliopsida</taxon>
        <taxon>eudicotyledons</taxon>
        <taxon>Gunneridae</taxon>
        <taxon>Pentapetalae</taxon>
        <taxon>rosids</taxon>
        <taxon>malvids</taxon>
        <taxon>Sapindales</taxon>
        <taxon>Anacardiaceae</taxon>
        <taxon>Pistacia</taxon>
    </lineage>
</organism>
<name>A0ACC0XR92_9ROSI</name>
<evidence type="ECO:0000313" key="2">
    <source>
        <dbReference type="Proteomes" id="UP001163603"/>
    </source>
</evidence>
<comment type="caution">
    <text evidence="1">The sequence shown here is derived from an EMBL/GenBank/DDBJ whole genome shotgun (WGS) entry which is preliminary data.</text>
</comment>
<proteinExistence type="predicted"/>
<evidence type="ECO:0000313" key="1">
    <source>
        <dbReference type="EMBL" id="KAJ0021193.1"/>
    </source>
</evidence>
<dbReference type="EMBL" id="CM047746">
    <property type="protein sequence ID" value="KAJ0021193.1"/>
    <property type="molecule type" value="Genomic_DNA"/>
</dbReference>
<sequence>MEEIRQQLKMLEGELNGKDFFGGETIGYVDIVANVIAFWFPVTQEVTGEKLLTEEKFPALSKWIEKLKSIDIVNTCIPPREKHLAHDKARFDALKLNSAPK</sequence>
<keyword evidence="2" id="KW-1185">Reference proteome</keyword>
<accession>A0ACC0XR92</accession>